<sequence>MISQNETDNWYFGDNAGLNFGNIKHLVLNDGAMTTPAGCSSISNKNGELLFYTNGQTVWNKNHEIMSNGINLAGDINNTQSTIIVPKPSDPNTYYIFTTRENPTSTPLVTSGLFFSTVKFTVQNPLGEITSKNSRLTTTITQRITAIHDAITNTIKVITFGSESTQNNAPKDTFFIFTVTSNGVNKTPVKTQERTIVSSAGAMKISPDGKIIALADFDGNFIYLYNFDITTSEVKYYNTINPNLLMDPLNPYGVEFSQDSKILYFTGNNAYNRSFLYKFLLYEPSIFNSKKLVSTTTEYSYGDLQLAKNGKIYVANYLPTTPPDIVKNINVINTPKNEDDSGFSAFSINLETGASLKGLPLFVSSFFRNRIITENQCAGIPFTFTTDSYMPIDSILWEFGDGNTSSERSPAYTYTNDGNYIVKATIFFNNEPFEIYKDIQVYENPKIENNEVLTQCDTDNDAIAIFNLNNIRDKISNYRKTFELSFYYSNEDAQNDMNRIKNIENYTNRSNPEELFVKITTLEGCYTISNFYLETTFNNLPYIEEIYSCEDADGIFNNSIGLFDLNEKEDKIRNQLTIPETSTLIFYPTLEDAQTKTNSLGYTHKTQTSTLWVRIETPDNSCAGIGSFNAIVNSPIETNLEKNYTICSSDEDIIFNLDGGKSNDIWEWKNNEGNIISSNQKINLNTPGDYSLTVYKTENAITCSKTEYFSINKANQIEIKSINAENYQISISVEGQSNYEFSIDGIHYFGNGNEYLFTNVEAGIYTVQIKDINNCEFPAYQKVSFIGFPKYFTPNNDGVNDFWKIEGVDSDFYISANIDIYDRYGKFLYSMNIDKNLIGWDGTFNGTPLTSNDYWFKAILTDHNNETFIKTGHFSLKR</sequence>
<protein>
    <submittedName>
        <fullName evidence="2">T9SS type B sorting domain-containing protein</fullName>
    </submittedName>
</protein>
<dbReference type="InterPro" id="IPR000601">
    <property type="entry name" value="PKD_dom"/>
</dbReference>
<dbReference type="Pfam" id="PF18911">
    <property type="entry name" value="PKD_4"/>
    <property type="match status" value="1"/>
</dbReference>
<dbReference type="Gene3D" id="2.60.40.10">
    <property type="entry name" value="Immunoglobulins"/>
    <property type="match status" value="1"/>
</dbReference>
<dbReference type="RefSeq" id="WP_240574710.1">
    <property type="nucleotide sequence ID" value="NZ_CP136709.1"/>
</dbReference>
<dbReference type="PROSITE" id="PS50093">
    <property type="entry name" value="PKD"/>
    <property type="match status" value="1"/>
</dbReference>
<dbReference type="CDD" id="cd00146">
    <property type="entry name" value="PKD"/>
    <property type="match status" value="1"/>
</dbReference>
<dbReference type="InterPro" id="IPR035986">
    <property type="entry name" value="PKD_dom_sf"/>
</dbReference>
<gene>
    <name evidence="2" type="ORF">MKW35_13485</name>
</gene>
<keyword evidence="3" id="KW-1185">Reference proteome</keyword>
<dbReference type="EMBL" id="JAKVQD010000006">
    <property type="protein sequence ID" value="MCH4553633.1"/>
    <property type="molecule type" value="Genomic_DNA"/>
</dbReference>
<dbReference type="NCBIfam" id="TIGR04131">
    <property type="entry name" value="Bac_Flav_CTERM"/>
    <property type="match status" value="1"/>
</dbReference>
<feature type="domain" description="PKD" evidence="1">
    <location>
        <begin position="391"/>
        <end position="426"/>
    </location>
</feature>
<proteinExistence type="predicted"/>
<evidence type="ECO:0000259" key="1">
    <source>
        <dbReference type="PROSITE" id="PS50093"/>
    </source>
</evidence>
<comment type="caution">
    <text evidence="2">The sequence shown here is derived from an EMBL/GenBank/DDBJ whole genome shotgun (WGS) entry which is preliminary data.</text>
</comment>
<evidence type="ECO:0000313" key="3">
    <source>
        <dbReference type="Proteomes" id="UP001156141"/>
    </source>
</evidence>
<organism evidence="2 3">
    <name type="scientific">Aestuariibaculum lutulentum</name>
    <dbReference type="NCBI Taxonomy" id="2920935"/>
    <lineage>
        <taxon>Bacteria</taxon>
        <taxon>Pseudomonadati</taxon>
        <taxon>Bacteroidota</taxon>
        <taxon>Flavobacteriia</taxon>
        <taxon>Flavobacteriales</taxon>
        <taxon>Flavobacteriaceae</taxon>
    </lineage>
</organism>
<dbReference type="InterPro" id="IPR013783">
    <property type="entry name" value="Ig-like_fold"/>
</dbReference>
<accession>A0ABS9RL07</accession>
<dbReference type="SMART" id="SM00089">
    <property type="entry name" value="PKD"/>
    <property type="match status" value="1"/>
</dbReference>
<dbReference type="SUPFAM" id="SSF49299">
    <property type="entry name" value="PKD domain"/>
    <property type="match status" value="1"/>
</dbReference>
<reference evidence="2" key="1">
    <citation type="submission" date="2022-02" db="EMBL/GenBank/DDBJ databases">
        <title>Aestuariibaculum sp., a marine bacterium isolated from sediment in Guangxi.</title>
        <authorList>
            <person name="Ying J."/>
        </authorList>
    </citation>
    <scope>NUCLEOTIDE SEQUENCE</scope>
    <source>
        <strain evidence="2">L182</strain>
    </source>
</reference>
<name>A0ABS9RL07_9FLAO</name>
<dbReference type="Pfam" id="PF13585">
    <property type="entry name" value="CHU_C"/>
    <property type="match status" value="1"/>
</dbReference>
<dbReference type="InterPro" id="IPR022409">
    <property type="entry name" value="PKD/Chitinase_dom"/>
</dbReference>
<dbReference type="SUPFAM" id="SSF82171">
    <property type="entry name" value="DPP6 N-terminal domain-like"/>
    <property type="match status" value="1"/>
</dbReference>
<dbReference type="InterPro" id="IPR026341">
    <property type="entry name" value="T9SS_type_B"/>
</dbReference>
<dbReference type="Proteomes" id="UP001156141">
    <property type="component" value="Unassembled WGS sequence"/>
</dbReference>
<evidence type="ECO:0000313" key="2">
    <source>
        <dbReference type="EMBL" id="MCH4553633.1"/>
    </source>
</evidence>